<protein>
    <submittedName>
        <fullName evidence="1">49_t:CDS:1</fullName>
    </submittedName>
</protein>
<gene>
    <name evidence="1" type="ORF">GMARGA_LOCUS38131</name>
</gene>
<evidence type="ECO:0000313" key="1">
    <source>
        <dbReference type="EMBL" id="CAG8846377.1"/>
    </source>
</evidence>
<sequence>ASIDQQIHQSIPVYRIVENKLNQLPSQPLLFNHLTKIREIVYIDHKQSPKQKYSFGMGYAKKALNYAV</sequence>
<dbReference type="EMBL" id="CAJVQB010083217">
    <property type="protein sequence ID" value="CAG8846377.1"/>
    <property type="molecule type" value="Genomic_DNA"/>
</dbReference>
<accession>A0ABN7X3D8</accession>
<name>A0ABN7X3D8_GIGMA</name>
<evidence type="ECO:0000313" key="2">
    <source>
        <dbReference type="Proteomes" id="UP000789901"/>
    </source>
</evidence>
<feature type="non-terminal residue" evidence="1">
    <location>
        <position position="1"/>
    </location>
</feature>
<keyword evidence="2" id="KW-1185">Reference proteome</keyword>
<dbReference type="Proteomes" id="UP000789901">
    <property type="component" value="Unassembled WGS sequence"/>
</dbReference>
<comment type="caution">
    <text evidence="1">The sequence shown here is derived from an EMBL/GenBank/DDBJ whole genome shotgun (WGS) entry which is preliminary data.</text>
</comment>
<reference evidence="1 2" key="1">
    <citation type="submission" date="2021-06" db="EMBL/GenBank/DDBJ databases">
        <authorList>
            <person name="Kallberg Y."/>
            <person name="Tangrot J."/>
            <person name="Rosling A."/>
        </authorList>
    </citation>
    <scope>NUCLEOTIDE SEQUENCE [LARGE SCALE GENOMIC DNA]</scope>
    <source>
        <strain evidence="1 2">120-4 pot B 10/14</strain>
    </source>
</reference>
<organism evidence="1 2">
    <name type="scientific">Gigaspora margarita</name>
    <dbReference type="NCBI Taxonomy" id="4874"/>
    <lineage>
        <taxon>Eukaryota</taxon>
        <taxon>Fungi</taxon>
        <taxon>Fungi incertae sedis</taxon>
        <taxon>Mucoromycota</taxon>
        <taxon>Glomeromycotina</taxon>
        <taxon>Glomeromycetes</taxon>
        <taxon>Diversisporales</taxon>
        <taxon>Gigasporaceae</taxon>
        <taxon>Gigaspora</taxon>
    </lineage>
</organism>
<proteinExistence type="predicted"/>